<keyword evidence="4" id="KW-1185">Reference proteome</keyword>
<feature type="domain" description="Penicillin-binding protein transpeptidase" evidence="1">
    <location>
        <begin position="153"/>
        <end position="478"/>
    </location>
</feature>
<dbReference type="EMBL" id="BNEK01000003">
    <property type="protein sequence ID" value="GHJ28326.1"/>
    <property type="molecule type" value="Genomic_DNA"/>
</dbReference>
<dbReference type="InterPro" id="IPR050515">
    <property type="entry name" value="Beta-lactam/transpept"/>
</dbReference>
<gene>
    <name evidence="3" type="ORF">TPA0910_27590</name>
</gene>
<evidence type="ECO:0000259" key="1">
    <source>
        <dbReference type="Pfam" id="PF00905"/>
    </source>
</evidence>
<dbReference type="InterPro" id="IPR054120">
    <property type="entry name" value="PBPA_dimer"/>
</dbReference>
<dbReference type="PANTHER" id="PTHR30627">
    <property type="entry name" value="PEPTIDOGLYCAN D,D-TRANSPEPTIDASE"/>
    <property type="match status" value="1"/>
</dbReference>
<evidence type="ECO:0000259" key="2">
    <source>
        <dbReference type="Pfam" id="PF21922"/>
    </source>
</evidence>
<dbReference type="Gene3D" id="3.40.710.10">
    <property type="entry name" value="DD-peptidase/beta-lactamase superfamily"/>
    <property type="match status" value="1"/>
</dbReference>
<feature type="domain" description="Penicillin binding protein A dimerisation" evidence="2">
    <location>
        <begin position="53"/>
        <end position="116"/>
    </location>
</feature>
<dbReference type="InterPro" id="IPR001460">
    <property type="entry name" value="PCN-bd_Tpept"/>
</dbReference>
<dbReference type="Proteomes" id="UP001054854">
    <property type="component" value="Unassembled WGS sequence"/>
</dbReference>
<dbReference type="Pfam" id="PF00905">
    <property type="entry name" value="Transpeptidase"/>
    <property type="match status" value="1"/>
</dbReference>
<dbReference type="PANTHER" id="PTHR30627:SF24">
    <property type="entry name" value="PENICILLIN-BINDING PROTEIN 4B"/>
    <property type="match status" value="1"/>
</dbReference>
<organism evidence="3 4">
    <name type="scientific">Streptomyces hygroscopicus</name>
    <dbReference type="NCBI Taxonomy" id="1912"/>
    <lineage>
        <taxon>Bacteria</taxon>
        <taxon>Bacillati</taxon>
        <taxon>Actinomycetota</taxon>
        <taxon>Actinomycetes</taxon>
        <taxon>Kitasatosporales</taxon>
        <taxon>Streptomycetaceae</taxon>
        <taxon>Streptomyces</taxon>
        <taxon>Streptomyces violaceusniger group</taxon>
    </lineage>
</organism>
<dbReference type="InterPro" id="IPR012338">
    <property type="entry name" value="Beta-lactam/transpept-like"/>
</dbReference>
<dbReference type="SUPFAM" id="SSF56601">
    <property type="entry name" value="beta-lactamase/transpeptidase-like"/>
    <property type="match status" value="1"/>
</dbReference>
<dbReference type="Pfam" id="PF21922">
    <property type="entry name" value="PBP_dimer_2"/>
    <property type="match status" value="1"/>
</dbReference>
<accession>A0ABQ3TZC9</accession>
<name>A0ABQ3TZC9_STRHY</name>
<dbReference type="Gene3D" id="3.90.1310.10">
    <property type="entry name" value="Penicillin-binding protein 2a (Domain 2)"/>
    <property type="match status" value="1"/>
</dbReference>
<reference evidence="3" key="1">
    <citation type="submission" date="2024-05" db="EMBL/GenBank/DDBJ databases">
        <title>Whole genome shotgun sequence of Streptomyces hygroscopicus NBRC 113678.</title>
        <authorList>
            <person name="Komaki H."/>
            <person name="Tamura T."/>
        </authorList>
    </citation>
    <scope>NUCLEOTIDE SEQUENCE</scope>
    <source>
        <strain evidence="3">N11-34</strain>
    </source>
</reference>
<dbReference type="RefSeq" id="WP_236257004.1">
    <property type="nucleotide sequence ID" value="NZ_BNEK01000003.1"/>
</dbReference>
<evidence type="ECO:0000313" key="3">
    <source>
        <dbReference type="EMBL" id="GHJ28326.1"/>
    </source>
</evidence>
<protein>
    <submittedName>
        <fullName evidence="3">Penicillin-binding protein</fullName>
    </submittedName>
</protein>
<sequence length="482" mass="50357">MNKPLRRASVFSLLLVMTLLVWITYVQLARGASLRDNAHNSRVAISEYAGPLGDILAGGERVTGSAATQGNLKYKRTYPDGKLWAPVTGYASQSYGSTQLEALERQVLDGSDSRLKNPLQALTRERSKPGDVITTIDPAVQKAAYRGLGNKTGAAVAIDPTTGAVLALVSTPSYDPGTFAGSSSADQKAWNALQKDRKQPMLNRALRQTYPPGSTFKVVVAAAALENGLYSSVDEPTKSPDPYRLPGTVTDMHNESSSAPCENATIRTALQYSCNTVFAKMAVDLGQSKVAAQAKKLGFGDSALDIPVRAAKSVYPSGMNDSQTALSGMGQFDVTATPLQMAMVSSAVANDGKLMTPYEVDRTTDGSASALDHASARTYSRAMSQHTASELRSAMRTVVDQGTGANAKIPGVAVGGKTGTAQHGANNSANPYAWFMSYADAGGGHKVAVAVVVEDSDAARADISGGGLAGPIAKAMMKAALP</sequence>
<proteinExistence type="predicted"/>
<evidence type="ECO:0000313" key="4">
    <source>
        <dbReference type="Proteomes" id="UP001054854"/>
    </source>
</evidence>
<comment type="caution">
    <text evidence="3">The sequence shown here is derived from an EMBL/GenBank/DDBJ whole genome shotgun (WGS) entry which is preliminary data.</text>
</comment>